<proteinExistence type="predicted"/>
<dbReference type="InterPro" id="IPR000868">
    <property type="entry name" value="Isochorismatase-like_dom"/>
</dbReference>
<dbReference type="InterPro" id="IPR036380">
    <property type="entry name" value="Isochorismatase-like_sf"/>
</dbReference>
<feature type="domain" description="Isochorismatase-like" evidence="2">
    <location>
        <begin position="9"/>
        <end position="184"/>
    </location>
</feature>
<accession>A0A918QGN0</accession>
<organism evidence="3 4">
    <name type="scientific">Asticcacaulis endophyticus</name>
    <dbReference type="NCBI Taxonomy" id="1395890"/>
    <lineage>
        <taxon>Bacteria</taxon>
        <taxon>Pseudomonadati</taxon>
        <taxon>Pseudomonadota</taxon>
        <taxon>Alphaproteobacteria</taxon>
        <taxon>Caulobacterales</taxon>
        <taxon>Caulobacteraceae</taxon>
        <taxon>Asticcacaulis</taxon>
    </lineage>
</organism>
<evidence type="ECO:0000313" key="4">
    <source>
        <dbReference type="Proteomes" id="UP000662572"/>
    </source>
</evidence>
<name>A0A918QGN0_9CAUL</name>
<dbReference type="NCBIfam" id="NF008517">
    <property type="entry name" value="PRK11440.1"/>
    <property type="match status" value="1"/>
</dbReference>
<dbReference type="Gene3D" id="3.40.50.850">
    <property type="entry name" value="Isochorismatase-like"/>
    <property type="match status" value="1"/>
</dbReference>
<dbReference type="SUPFAM" id="SSF52499">
    <property type="entry name" value="Isochorismatase-like hydrolases"/>
    <property type="match status" value="1"/>
</dbReference>
<dbReference type="AlphaFoldDB" id="A0A918QGN0"/>
<dbReference type="RefSeq" id="WP_189488587.1">
    <property type="nucleotide sequence ID" value="NZ_BMZB01000006.1"/>
</dbReference>
<dbReference type="Pfam" id="PF00857">
    <property type="entry name" value="Isochorismatase"/>
    <property type="match status" value="1"/>
</dbReference>
<dbReference type="PANTHER" id="PTHR43540:SF7">
    <property type="entry name" value="ISOCHORISMATASE FAMILY PROTEIN YECD"/>
    <property type="match status" value="1"/>
</dbReference>
<gene>
    <name evidence="3" type="ORF">GCM10011273_32650</name>
</gene>
<dbReference type="InterPro" id="IPR050272">
    <property type="entry name" value="Isochorismatase-like_hydrls"/>
</dbReference>
<dbReference type="Proteomes" id="UP000662572">
    <property type="component" value="Unassembled WGS sequence"/>
</dbReference>
<reference evidence="3" key="2">
    <citation type="submission" date="2020-09" db="EMBL/GenBank/DDBJ databases">
        <authorList>
            <person name="Sun Q."/>
            <person name="Kim S."/>
        </authorList>
    </citation>
    <scope>NUCLEOTIDE SEQUENCE</scope>
    <source>
        <strain evidence="3">KCTC 32296</strain>
    </source>
</reference>
<reference evidence="3" key="1">
    <citation type="journal article" date="2014" name="Int. J. Syst. Evol. Microbiol.">
        <title>Complete genome sequence of Corynebacterium casei LMG S-19264T (=DSM 44701T), isolated from a smear-ripened cheese.</title>
        <authorList>
            <consortium name="US DOE Joint Genome Institute (JGI-PGF)"/>
            <person name="Walter F."/>
            <person name="Albersmeier A."/>
            <person name="Kalinowski J."/>
            <person name="Ruckert C."/>
        </authorList>
    </citation>
    <scope>NUCLEOTIDE SEQUENCE</scope>
    <source>
        <strain evidence="3">KCTC 32296</strain>
    </source>
</reference>
<evidence type="ECO:0000259" key="2">
    <source>
        <dbReference type="Pfam" id="PF00857"/>
    </source>
</evidence>
<keyword evidence="4" id="KW-1185">Reference proteome</keyword>
<sequence length="189" mass="20810">MIALNPRTTALVLIDLQNGIINRPLEPRDGQVVAQSGMALAERFRAANALVVPVHVCWAKDYADMPSMNVDQPMARPEGGLPADFATFHPGLVKDNDLVIAKHQWGALYGTELDAQLRRRGMKTIVLGGIATNFGVESTARQAWEHGYDVVICEDICTSQSDHLHRLSVQHILPRLARVIQSAELHFTA</sequence>
<comment type="caution">
    <text evidence="3">The sequence shown here is derived from an EMBL/GenBank/DDBJ whole genome shotgun (WGS) entry which is preliminary data.</text>
</comment>
<dbReference type="PANTHER" id="PTHR43540">
    <property type="entry name" value="PEROXYUREIDOACRYLATE/UREIDOACRYLATE AMIDOHYDROLASE-RELATED"/>
    <property type="match status" value="1"/>
</dbReference>
<dbReference type="GO" id="GO:0016787">
    <property type="term" value="F:hydrolase activity"/>
    <property type="evidence" value="ECO:0007669"/>
    <property type="project" value="UniProtKB-KW"/>
</dbReference>
<dbReference type="CDD" id="cd00431">
    <property type="entry name" value="cysteine_hydrolases"/>
    <property type="match status" value="1"/>
</dbReference>
<protein>
    <submittedName>
        <fullName evidence="3">Hydrolase</fullName>
    </submittedName>
</protein>
<evidence type="ECO:0000256" key="1">
    <source>
        <dbReference type="ARBA" id="ARBA00022801"/>
    </source>
</evidence>
<dbReference type="EMBL" id="BMZB01000006">
    <property type="protein sequence ID" value="GGZ43312.1"/>
    <property type="molecule type" value="Genomic_DNA"/>
</dbReference>
<keyword evidence="1 3" id="KW-0378">Hydrolase</keyword>
<evidence type="ECO:0000313" key="3">
    <source>
        <dbReference type="EMBL" id="GGZ43312.1"/>
    </source>
</evidence>